<dbReference type="InterPro" id="IPR051909">
    <property type="entry name" value="MFP_Cation_Efflux"/>
</dbReference>
<dbReference type="Pfam" id="PF25919">
    <property type="entry name" value="BSH_CusB"/>
    <property type="match status" value="1"/>
</dbReference>
<dbReference type="GO" id="GO:0016020">
    <property type="term" value="C:membrane"/>
    <property type="evidence" value="ECO:0007669"/>
    <property type="project" value="InterPro"/>
</dbReference>
<organism evidence="8 9">
    <name type="scientific">Arcticibacterium luteifluviistationis</name>
    <dbReference type="NCBI Taxonomy" id="1784714"/>
    <lineage>
        <taxon>Bacteria</taxon>
        <taxon>Pseudomonadati</taxon>
        <taxon>Bacteroidota</taxon>
        <taxon>Cytophagia</taxon>
        <taxon>Cytophagales</taxon>
        <taxon>Leadbetterellaceae</taxon>
        <taxon>Arcticibacterium</taxon>
    </lineage>
</organism>
<evidence type="ECO:0000313" key="9">
    <source>
        <dbReference type="Proteomes" id="UP000249873"/>
    </source>
</evidence>
<evidence type="ECO:0000259" key="4">
    <source>
        <dbReference type="Pfam" id="PF25869"/>
    </source>
</evidence>
<dbReference type="Proteomes" id="UP000249873">
    <property type="component" value="Chromosome"/>
</dbReference>
<dbReference type="KEGG" id="als:DJ013_10020"/>
<dbReference type="GO" id="GO:0060003">
    <property type="term" value="P:copper ion export"/>
    <property type="evidence" value="ECO:0007669"/>
    <property type="project" value="TreeGrafter"/>
</dbReference>
<feature type="domain" description="CzcB-like C-terminal circularly permuted SH3-like" evidence="7">
    <location>
        <begin position="334"/>
        <end position="397"/>
    </location>
</feature>
<dbReference type="InterPro" id="IPR058790">
    <property type="entry name" value="BSH_CusB"/>
</dbReference>
<keyword evidence="9" id="KW-1185">Reference proteome</keyword>
<name>A0A2Z4GHU9_9BACT</name>
<dbReference type="InterPro" id="IPR058649">
    <property type="entry name" value="CzcB_C"/>
</dbReference>
<dbReference type="GO" id="GO:0046914">
    <property type="term" value="F:transition metal ion binding"/>
    <property type="evidence" value="ECO:0007669"/>
    <property type="project" value="TreeGrafter"/>
</dbReference>
<dbReference type="InterPro" id="IPR058791">
    <property type="entry name" value="3HB_CusB"/>
</dbReference>
<keyword evidence="2" id="KW-0813">Transport</keyword>
<sequence length="427" mass="47124">MKSVNRPTLLFALSTLILGLFFGWLFFGEGKAVQDEHNHSMANGSEVWTCSMHPQIRQGEPGSCPLCGMDLIPVDMGDSDDENPMEVKMSPTAMQLANVQTAIIEKGKATKELRLSGKIQVDERSVSTQTAHISGRVEKLYINTTGEYVSKGKVIAEIYSPELVTAQEELFEAQKMKAMQPQLFAASKERLKNWKLSDSQIENILLAGKPQERFPILSDINGIVINKKIQLGDYINRGSSLFELANLSQVWVLFDVYESDLTWIKTGDPIEYTIQAFPGQKFKGKISFIDPFINPTTRVAKARVVTANPGNKLKPEMFVTGMLLSQVKGSQSDIVVPKSAVMWTGERSVVYVKSFNEQSMSFAMREVTLGPSLGDSYIITEGLKYGEEIVTYGTFSIDAAAQLAGKPSMMNPEGGKAMAGHNHGEMK</sequence>
<feature type="domain" description="CusB-like beta-barrel" evidence="6">
    <location>
        <begin position="249"/>
        <end position="323"/>
    </location>
</feature>
<dbReference type="PANTHER" id="PTHR30097:SF15">
    <property type="entry name" value="CATION EFFLUX SYSTEM PROTEIN CUSB"/>
    <property type="match status" value="1"/>
</dbReference>
<evidence type="ECO:0000259" key="5">
    <source>
        <dbReference type="Pfam" id="PF25919"/>
    </source>
</evidence>
<feature type="domain" description="Heavy metal binding" evidence="3">
    <location>
        <begin position="47"/>
        <end position="74"/>
    </location>
</feature>
<feature type="domain" description="CusB-like three alpha-helical bundle" evidence="4">
    <location>
        <begin position="162"/>
        <end position="211"/>
    </location>
</feature>
<comment type="similarity">
    <text evidence="1">Belongs to the membrane fusion protein (MFP) (TC 8.A.1) family.</text>
</comment>
<dbReference type="GO" id="GO:0022857">
    <property type="term" value="F:transmembrane transporter activity"/>
    <property type="evidence" value="ECO:0007669"/>
    <property type="project" value="InterPro"/>
</dbReference>
<evidence type="ECO:0000259" key="6">
    <source>
        <dbReference type="Pfam" id="PF25954"/>
    </source>
</evidence>
<evidence type="ECO:0000313" key="8">
    <source>
        <dbReference type="EMBL" id="AWW00867.1"/>
    </source>
</evidence>
<dbReference type="InterPro" id="IPR045800">
    <property type="entry name" value="HMBD"/>
</dbReference>
<dbReference type="Pfam" id="PF25975">
    <property type="entry name" value="CzcB_C"/>
    <property type="match status" value="1"/>
</dbReference>
<dbReference type="FunFam" id="2.40.30.170:FF:000010">
    <property type="entry name" value="Efflux RND transporter periplasmic adaptor subunit"/>
    <property type="match status" value="1"/>
</dbReference>
<accession>A0A2Z4GHU9</accession>
<dbReference type="Gene3D" id="6.10.140.730">
    <property type="match status" value="1"/>
</dbReference>
<dbReference type="PANTHER" id="PTHR30097">
    <property type="entry name" value="CATION EFFLUX SYSTEM PROTEIN CUSB"/>
    <property type="match status" value="1"/>
</dbReference>
<evidence type="ECO:0000259" key="3">
    <source>
        <dbReference type="Pfam" id="PF19335"/>
    </source>
</evidence>
<dbReference type="InterPro" id="IPR058792">
    <property type="entry name" value="Beta-barrel_RND_2"/>
</dbReference>
<dbReference type="NCBIfam" id="TIGR01730">
    <property type="entry name" value="RND_mfp"/>
    <property type="match status" value="1"/>
</dbReference>
<dbReference type="Pfam" id="PF19335">
    <property type="entry name" value="HMBD"/>
    <property type="match status" value="1"/>
</dbReference>
<dbReference type="AlphaFoldDB" id="A0A2Z4GHU9"/>
<dbReference type="Gene3D" id="2.40.420.20">
    <property type="match status" value="1"/>
</dbReference>
<dbReference type="EMBL" id="CP029480">
    <property type="protein sequence ID" value="AWW00867.1"/>
    <property type="molecule type" value="Genomic_DNA"/>
</dbReference>
<dbReference type="SUPFAM" id="SSF111369">
    <property type="entry name" value="HlyD-like secretion proteins"/>
    <property type="match status" value="1"/>
</dbReference>
<evidence type="ECO:0000256" key="1">
    <source>
        <dbReference type="ARBA" id="ARBA00009477"/>
    </source>
</evidence>
<feature type="domain" description="CusB-like barrel-sandwich hybrid" evidence="5">
    <location>
        <begin position="131"/>
        <end position="244"/>
    </location>
</feature>
<gene>
    <name evidence="8" type="ORF">DJ013_10020</name>
</gene>
<reference evidence="8 9" key="1">
    <citation type="submission" date="2018-05" db="EMBL/GenBank/DDBJ databases">
        <title>Complete genome sequence of Arcticibacterium luteifluviistationis SM1504T, a cytophagaceae bacterium isolated from Arctic surface seawater.</title>
        <authorList>
            <person name="Li Y."/>
            <person name="Qin Q.-L."/>
        </authorList>
    </citation>
    <scope>NUCLEOTIDE SEQUENCE [LARGE SCALE GENOMIC DNA]</scope>
    <source>
        <strain evidence="8 9">SM1504</strain>
    </source>
</reference>
<dbReference type="Gene3D" id="2.40.30.170">
    <property type="match status" value="1"/>
</dbReference>
<dbReference type="Pfam" id="PF25954">
    <property type="entry name" value="Beta-barrel_RND_2"/>
    <property type="match status" value="1"/>
</dbReference>
<dbReference type="GO" id="GO:0015679">
    <property type="term" value="P:plasma membrane copper ion transport"/>
    <property type="evidence" value="ECO:0007669"/>
    <property type="project" value="TreeGrafter"/>
</dbReference>
<dbReference type="Pfam" id="PF25869">
    <property type="entry name" value="3HB_CusB"/>
    <property type="match status" value="1"/>
</dbReference>
<dbReference type="GO" id="GO:0030288">
    <property type="term" value="C:outer membrane-bounded periplasmic space"/>
    <property type="evidence" value="ECO:0007669"/>
    <property type="project" value="TreeGrafter"/>
</dbReference>
<evidence type="ECO:0000259" key="7">
    <source>
        <dbReference type="Pfam" id="PF25975"/>
    </source>
</evidence>
<dbReference type="OrthoDB" id="9806939at2"/>
<proteinExistence type="inferred from homology"/>
<protein>
    <submittedName>
        <fullName evidence="8">Efflux RND transporter periplasmic adaptor subunit</fullName>
    </submittedName>
</protein>
<evidence type="ECO:0000256" key="2">
    <source>
        <dbReference type="ARBA" id="ARBA00022448"/>
    </source>
</evidence>
<dbReference type="InterPro" id="IPR006143">
    <property type="entry name" value="RND_pump_MFP"/>
</dbReference>